<proteinExistence type="predicted"/>
<protein>
    <submittedName>
        <fullName evidence="2">Reduced folate carrier family protein</fullName>
    </submittedName>
</protein>
<organism evidence="1 2">
    <name type="scientific">Rhabditophanes sp. KR3021</name>
    <dbReference type="NCBI Taxonomy" id="114890"/>
    <lineage>
        <taxon>Eukaryota</taxon>
        <taxon>Metazoa</taxon>
        <taxon>Ecdysozoa</taxon>
        <taxon>Nematoda</taxon>
        <taxon>Chromadorea</taxon>
        <taxon>Rhabditida</taxon>
        <taxon>Tylenchina</taxon>
        <taxon>Panagrolaimomorpha</taxon>
        <taxon>Strongyloidoidea</taxon>
        <taxon>Alloionematidae</taxon>
        <taxon>Rhabditophanes</taxon>
    </lineage>
</organism>
<reference evidence="2" key="1">
    <citation type="submission" date="2016-11" db="UniProtKB">
        <authorList>
            <consortium name="WormBaseParasite"/>
        </authorList>
    </citation>
    <scope>IDENTIFICATION</scope>
    <source>
        <strain evidence="2">KR3021</strain>
    </source>
</reference>
<name>A0AC35TGI8_9BILA</name>
<sequence length="418" mass="48047">MKKFPVGTILVILYGVLKEFRPTEPYLYDYQHDIINISDTILNQEIYPWWTYSYMVLLLPVLLLTDVLLYKCVLIIESLSYIAVWLLLIYGKSVLSQIMVEVAYGSATATEIAYFGYIYAFFGPDMYKKVTIGSRLALNGGRFLSYVLAQVIIQQEIGSYGFLNWCSLGSLFLAFIVSLSFSSISWQSLYQQSFQDGDSKEPKSYEEFAKIKMASFWIMSKGLYKNYNVIFWSIWWILSSCCQFQILNYIQVIWSVCKDYDTRGKNYNGLVEALAQILSILTIFGTNWIITKKKTLEITACFVVSLISCGTLISMSYVDSIFIMYSVYILYRVLFMAMITISQYEISISIHKSSLGFAFGINTFLALVLESILTFIVADGRVLGLAIREQFFVYGCYQLSVFFLMFALFICRCIFNKS</sequence>
<accession>A0AC35TGI8</accession>
<evidence type="ECO:0000313" key="2">
    <source>
        <dbReference type="WBParaSite" id="RSKR_0000030200.1"/>
    </source>
</evidence>
<dbReference type="Proteomes" id="UP000095286">
    <property type="component" value="Unplaced"/>
</dbReference>
<evidence type="ECO:0000313" key="1">
    <source>
        <dbReference type="Proteomes" id="UP000095286"/>
    </source>
</evidence>
<dbReference type="WBParaSite" id="RSKR_0000030200.1">
    <property type="protein sequence ID" value="RSKR_0000030200.1"/>
    <property type="gene ID" value="RSKR_0000030200"/>
</dbReference>